<dbReference type="PANTHER" id="PTHR41248:SF1">
    <property type="entry name" value="NORD PROTEIN"/>
    <property type="match status" value="1"/>
</dbReference>
<evidence type="ECO:0000313" key="3">
    <source>
        <dbReference type="EMBL" id="ASJ71720.1"/>
    </source>
</evidence>
<dbReference type="EC" id="6.6.1.2" evidence="3"/>
<reference evidence="3 4" key="1">
    <citation type="submission" date="2016-12" db="EMBL/GenBank/DDBJ databases">
        <authorList>
            <person name="Song W.-J."/>
            <person name="Kurnit D.M."/>
        </authorList>
    </citation>
    <scope>NUCLEOTIDE SEQUENCE [LARGE SCALE GENOMIC DNA]</scope>
    <source>
        <strain evidence="3 4">IMCC3135</strain>
    </source>
</reference>
<gene>
    <name evidence="3" type="primary">cobT_1</name>
    <name evidence="3" type="ORF">IMCC3135_08085</name>
</gene>
<dbReference type="EMBL" id="CP018632">
    <property type="protein sequence ID" value="ASJ71720.1"/>
    <property type="molecule type" value="Genomic_DNA"/>
</dbReference>
<evidence type="ECO:0000256" key="1">
    <source>
        <dbReference type="SAM" id="MobiDB-lite"/>
    </source>
</evidence>
<dbReference type="PIRSF" id="PIRSF031715">
    <property type="entry name" value="Cob_chel_CobT"/>
    <property type="match status" value="1"/>
</dbReference>
<evidence type="ECO:0000259" key="2">
    <source>
        <dbReference type="PROSITE" id="PS50234"/>
    </source>
</evidence>
<dbReference type="PROSITE" id="PS50234">
    <property type="entry name" value="VWFA"/>
    <property type="match status" value="1"/>
</dbReference>
<keyword evidence="4" id="KW-1185">Reference proteome</keyword>
<dbReference type="KEGG" id="gai:IMCC3135_08085"/>
<dbReference type="Pfam" id="PF06213">
    <property type="entry name" value="CobT"/>
    <property type="match status" value="1"/>
</dbReference>
<dbReference type="InterPro" id="IPR006538">
    <property type="entry name" value="CobT"/>
</dbReference>
<dbReference type="AlphaFoldDB" id="A0A2Z2NSK7"/>
<organism evidence="3 4">
    <name type="scientific">Granulosicoccus antarcticus IMCC3135</name>
    <dbReference type="NCBI Taxonomy" id="1192854"/>
    <lineage>
        <taxon>Bacteria</taxon>
        <taxon>Pseudomonadati</taxon>
        <taxon>Pseudomonadota</taxon>
        <taxon>Gammaproteobacteria</taxon>
        <taxon>Chromatiales</taxon>
        <taxon>Granulosicoccaceae</taxon>
        <taxon>Granulosicoccus</taxon>
    </lineage>
</organism>
<dbReference type="InterPro" id="IPR025861">
    <property type="entry name" value="CobT_VWA_dom"/>
</dbReference>
<feature type="compositionally biased region" description="Acidic residues" evidence="1">
    <location>
        <begin position="283"/>
        <end position="323"/>
    </location>
</feature>
<feature type="compositionally biased region" description="Acidic residues" evidence="1">
    <location>
        <begin position="257"/>
        <end position="275"/>
    </location>
</feature>
<keyword evidence="3" id="KW-0436">Ligase</keyword>
<dbReference type="InterPro" id="IPR051928">
    <property type="entry name" value="NorD/CobT"/>
</dbReference>
<feature type="compositionally biased region" description="Polar residues" evidence="1">
    <location>
        <begin position="329"/>
        <end position="341"/>
    </location>
</feature>
<dbReference type="Proteomes" id="UP000250079">
    <property type="component" value="Chromosome"/>
</dbReference>
<feature type="region of interest" description="Disordered" evidence="1">
    <location>
        <begin position="1"/>
        <end position="26"/>
    </location>
</feature>
<name>A0A2Z2NSK7_9GAMM</name>
<proteinExistence type="predicted"/>
<dbReference type="Pfam" id="PF11775">
    <property type="entry name" value="CobT_C"/>
    <property type="match status" value="1"/>
</dbReference>
<dbReference type="SMART" id="SM00327">
    <property type="entry name" value="VWA"/>
    <property type="match status" value="1"/>
</dbReference>
<dbReference type="PANTHER" id="PTHR41248">
    <property type="entry name" value="NORD PROTEIN"/>
    <property type="match status" value="1"/>
</dbReference>
<sequence length="660" mass="73647">MASDDRTKGQPHLHPHKIGEVQAVGATESGAGVHVGEGINAPQGGNAAGMPAAFRQSTGACARAIARDRSIDITFDENAEDVEGMVLPGIPDDATALERLQTRGRSDAIALYKQYHDARTHARYQPQTDTSQRLHAMAEQTRVELLGANLYEGVGRNLDAALDGRYRLLLDTIRKPVINLGEVGEPRLGIEHALTLYLREQLSDRPLSPAADEVLSDWREWLKSDVSSKFKPADFNLDDQAGFARALGKLLRSLELEDGEPSDNPDEFDDEDQAQDESQTPQDDSESSESDSTDSQDEADSDAQEEDGNAEDGSESVEPDDDIPERSSEQPGSEWQTTTGDGTRRSENDYHVYTREYDEVIRPLDLCDAEELTRLRQTLDSHIGDLQRSVGRFANRLQRVLMAQQRRSWEFDLEEGQLDTSRLTRVLTDPLMPLTFKQESETPFRDTVVTLLLDNSGSMHGRSIRVAAVCADILSATLERCGVRIEILGFTTGAWKGGKSREKWVAAGYPPNPGRLNDLRHIIYKAADTPWRQSRRNLGLMMRKGLLKENIDGEALQWAHGRLLQRTEQRRILMMISDGAPIDDSTLSTNPGRFLEKHLRHVISQIERQGEVELVAIGIGHDVRQYYSRATTIHDVTQLADVMTSQLVELFSASHDRQPR</sequence>
<evidence type="ECO:0000313" key="4">
    <source>
        <dbReference type="Proteomes" id="UP000250079"/>
    </source>
</evidence>
<feature type="domain" description="VWFA" evidence="2">
    <location>
        <begin position="448"/>
        <end position="640"/>
    </location>
</feature>
<dbReference type="GO" id="GO:0009236">
    <property type="term" value="P:cobalamin biosynthetic process"/>
    <property type="evidence" value="ECO:0007669"/>
    <property type="project" value="InterPro"/>
</dbReference>
<protein>
    <submittedName>
        <fullName evidence="3">Aerobic cobaltochelatase subunit CobT</fullName>
        <ecNumber evidence="3">6.6.1.2</ecNumber>
    </submittedName>
</protein>
<dbReference type="CDD" id="cd01454">
    <property type="entry name" value="vWA_norD_type"/>
    <property type="match status" value="1"/>
</dbReference>
<dbReference type="InterPro" id="IPR002035">
    <property type="entry name" value="VWF_A"/>
</dbReference>
<accession>A0A2Z2NSK7</accession>
<dbReference type="RefSeq" id="WP_205737955.1">
    <property type="nucleotide sequence ID" value="NZ_CP018632.1"/>
</dbReference>
<dbReference type="SUPFAM" id="SSF53300">
    <property type="entry name" value="vWA-like"/>
    <property type="match status" value="1"/>
</dbReference>
<dbReference type="InterPro" id="IPR036465">
    <property type="entry name" value="vWFA_dom_sf"/>
</dbReference>
<feature type="region of interest" description="Disordered" evidence="1">
    <location>
        <begin position="257"/>
        <end position="350"/>
    </location>
</feature>
<dbReference type="GO" id="GO:0051116">
    <property type="term" value="F:cobaltochelatase activity"/>
    <property type="evidence" value="ECO:0007669"/>
    <property type="project" value="UniProtKB-EC"/>
</dbReference>
<dbReference type="Gene3D" id="3.40.50.410">
    <property type="entry name" value="von Willebrand factor, type A domain"/>
    <property type="match status" value="1"/>
</dbReference>